<dbReference type="PANTHER" id="PTHR30273:SF2">
    <property type="entry name" value="PROTEIN FECR"/>
    <property type="match status" value="1"/>
</dbReference>
<dbReference type="EMBL" id="CP054475">
    <property type="protein sequence ID" value="UXD88617.1"/>
    <property type="molecule type" value="Genomic_DNA"/>
</dbReference>
<evidence type="ECO:0000313" key="3">
    <source>
        <dbReference type="EMBL" id="UXD88617.1"/>
    </source>
</evidence>
<dbReference type="PIRSF" id="PIRSF018266">
    <property type="entry name" value="FecR"/>
    <property type="match status" value="1"/>
</dbReference>
<feature type="domain" description="FecR protein" evidence="2">
    <location>
        <begin position="94"/>
        <end position="184"/>
    </location>
</feature>
<evidence type="ECO:0000259" key="2">
    <source>
        <dbReference type="Pfam" id="PF04773"/>
    </source>
</evidence>
<feature type="compositionally biased region" description="Basic and acidic residues" evidence="1">
    <location>
        <begin position="1"/>
        <end position="18"/>
    </location>
</feature>
<sequence length="297" mass="32808">MSRSETRHIAANDARHNPADLPDDIALDELEQAIWQDPALTDALKNVAEPSTRVRPGLWQPAMAACFVLLVSGGLFFLQPSGTTPVISQLLSYQSKVAERQMVNLQDGSEILLNADTQLSVSFSAKQRSISLKKGEAYFDVQKDPQRPFIIGTQWGDIQVVGTEFNVDQTAQGVEVSVYEGQVQVTSLHGNTTMLQVGEMARLTADKIEVSVFQPESQGADWMSGQLIVQGHSIQYVVDQLNRYSEQPIYLAPDVRDVRISGAFEVEKIEQSLNLLTEISGLQLSQIQGVYYLSPIQ</sequence>
<dbReference type="InterPro" id="IPR006860">
    <property type="entry name" value="FecR"/>
</dbReference>
<dbReference type="Gene3D" id="2.60.120.1440">
    <property type="match status" value="1"/>
</dbReference>
<proteinExistence type="predicted"/>
<dbReference type="Proteomes" id="UP001065322">
    <property type="component" value="Chromosome"/>
</dbReference>
<evidence type="ECO:0000256" key="1">
    <source>
        <dbReference type="SAM" id="MobiDB-lite"/>
    </source>
</evidence>
<reference evidence="4" key="1">
    <citation type="submission" date="2020-06" db="EMBL/GenBank/DDBJ databases">
        <title>Thalassolituus marinus alknpb1M-1, a hydrocarbon-degrading bacterium isolated from the deep-sea overlying water using an in-situ strategy from the South China Sea basin.</title>
        <authorList>
            <person name="Dong C."/>
            <person name="Chen Y."/>
            <person name="Shao Z."/>
        </authorList>
    </citation>
    <scope>NUCLEOTIDE SEQUENCE [LARGE SCALE GENOMIC DNA]</scope>
    <source>
        <strain evidence="4">alknpb1M-1</strain>
    </source>
</reference>
<name>A0ABY6ACZ1_9GAMM</name>
<accession>A0ABY6ACZ1</accession>
<keyword evidence="4" id="KW-1185">Reference proteome</keyword>
<dbReference type="Gene3D" id="3.55.50.30">
    <property type="match status" value="1"/>
</dbReference>
<dbReference type="Pfam" id="PF04773">
    <property type="entry name" value="FecR"/>
    <property type="match status" value="1"/>
</dbReference>
<feature type="region of interest" description="Disordered" evidence="1">
    <location>
        <begin position="1"/>
        <end position="20"/>
    </location>
</feature>
<gene>
    <name evidence="3" type="ORF">HUF19_14775</name>
</gene>
<evidence type="ECO:0000313" key="4">
    <source>
        <dbReference type="Proteomes" id="UP001065322"/>
    </source>
</evidence>
<protein>
    <submittedName>
        <fullName evidence="3">FecR domain-containing protein</fullName>
    </submittedName>
</protein>
<organism evidence="3 4">
    <name type="scientific">Thalassolituus hydrocarboniclasticus</name>
    <dbReference type="NCBI Taxonomy" id="2742796"/>
    <lineage>
        <taxon>Bacteria</taxon>
        <taxon>Pseudomonadati</taxon>
        <taxon>Pseudomonadota</taxon>
        <taxon>Gammaproteobacteria</taxon>
        <taxon>Oceanospirillales</taxon>
        <taxon>Oceanospirillaceae</taxon>
        <taxon>Thalassolituus</taxon>
    </lineage>
</organism>
<dbReference type="RefSeq" id="WP_260997344.1">
    <property type="nucleotide sequence ID" value="NZ_CP054475.1"/>
</dbReference>
<dbReference type="InterPro" id="IPR012373">
    <property type="entry name" value="Ferrdict_sens_TM"/>
</dbReference>
<dbReference type="PANTHER" id="PTHR30273">
    <property type="entry name" value="PERIPLASMIC SIGNAL SENSOR AND SIGMA FACTOR ACTIVATOR FECR-RELATED"/>
    <property type="match status" value="1"/>
</dbReference>